<evidence type="ECO:0000256" key="1">
    <source>
        <dbReference type="SAM" id="Phobius"/>
    </source>
</evidence>
<organism evidence="2 3">
    <name type="scientific">Thermasporomyces composti</name>
    <dbReference type="NCBI Taxonomy" id="696763"/>
    <lineage>
        <taxon>Bacteria</taxon>
        <taxon>Bacillati</taxon>
        <taxon>Actinomycetota</taxon>
        <taxon>Actinomycetes</taxon>
        <taxon>Propionibacteriales</taxon>
        <taxon>Nocardioidaceae</taxon>
        <taxon>Thermasporomyces</taxon>
    </lineage>
</organism>
<keyword evidence="3" id="KW-1185">Reference proteome</keyword>
<sequence length="101" mass="10799">MLLPHLINQVLWLLLLVLKAFAFGDAALRPKEAFPAADKQTKVLWLLLTGLALLVHLLNPSVLGLLNLAGTIAAAVYLAGVRPAVREIGRPGKGDGPYGPW</sequence>
<dbReference type="Proteomes" id="UP000256485">
    <property type="component" value="Unassembled WGS sequence"/>
</dbReference>
<evidence type="ECO:0000313" key="3">
    <source>
        <dbReference type="Proteomes" id="UP000256485"/>
    </source>
</evidence>
<dbReference type="Pfam" id="PF10724">
    <property type="entry name" value="DUF2516"/>
    <property type="match status" value="1"/>
</dbReference>
<comment type="caution">
    <text evidence="2">The sequence shown here is derived from an EMBL/GenBank/DDBJ whole genome shotgun (WGS) entry which is preliminary data.</text>
</comment>
<dbReference type="OrthoDB" id="5191769at2"/>
<dbReference type="InterPro" id="IPR019662">
    <property type="entry name" value="DUF2516"/>
</dbReference>
<keyword evidence="1" id="KW-0472">Membrane</keyword>
<feature type="transmembrane region" description="Helical" evidence="1">
    <location>
        <begin position="65"/>
        <end position="85"/>
    </location>
</feature>
<proteinExistence type="predicted"/>
<dbReference type="AlphaFoldDB" id="A0A3D9V3V4"/>
<evidence type="ECO:0000313" key="2">
    <source>
        <dbReference type="EMBL" id="REF36056.1"/>
    </source>
</evidence>
<feature type="transmembrane region" description="Helical" evidence="1">
    <location>
        <begin position="6"/>
        <end position="23"/>
    </location>
</feature>
<accession>A0A3D9V3V4</accession>
<dbReference type="EMBL" id="QTUC01000001">
    <property type="protein sequence ID" value="REF36056.1"/>
    <property type="molecule type" value="Genomic_DNA"/>
</dbReference>
<protein>
    <submittedName>
        <fullName evidence="2">Uncharacterized protein DUF2516</fullName>
    </submittedName>
</protein>
<feature type="transmembrane region" description="Helical" evidence="1">
    <location>
        <begin position="43"/>
        <end position="59"/>
    </location>
</feature>
<gene>
    <name evidence="2" type="ORF">DFJ64_1454</name>
</gene>
<name>A0A3D9V3V4_THECX</name>
<keyword evidence="1" id="KW-1133">Transmembrane helix</keyword>
<reference evidence="2 3" key="1">
    <citation type="submission" date="2018-08" db="EMBL/GenBank/DDBJ databases">
        <title>Sequencing the genomes of 1000 actinobacteria strains.</title>
        <authorList>
            <person name="Klenk H.-P."/>
        </authorList>
    </citation>
    <scope>NUCLEOTIDE SEQUENCE [LARGE SCALE GENOMIC DNA]</scope>
    <source>
        <strain evidence="2 3">DSM 22891</strain>
    </source>
</reference>
<keyword evidence="1" id="KW-0812">Transmembrane</keyword>